<keyword evidence="1" id="KW-1133">Transmembrane helix</keyword>
<reference evidence="2 3" key="1">
    <citation type="submission" date="2019-02" db="EMBL/GenBank/DDBJ databases">
        <title>Deep-cultivation of Planctomycetes and their phenomic and genomic characterization uncovers novel biology.</title>
        <authorList>
            <person name="Wiegand S."/>
            <person name="Jogler M."/>
            <person name="Boedeker C."/>
            <person name="Pinto D."/>
            <person name="Vollmers J."/>
            <person name="Rivas-Marin E."/>
            <person name="Kohn T."/>
            <person name="Peeters S.H."/>
            <person name="Heuer A."/>
            <person name="Rast P."/>
            <person name="Oberbeckmann S."/>
            <person name="Bunk B."/>
            <person name="Jeske O."/>
            <person name="Meyerdierks A."/>
            <person name="Storesund J.E."/>
            <person name="Kallscheuer N."/>
            <person name="Luecker S."/>
            <person name="Lage O.M."/>
            <person name="Pohl T."/>
            <person name="Merkel B.J."/>
            <person name="Hornburger P."/>
            <person name="Mueller R.-W."/>
            <person name="Bruemmer F."/>
            <person name="Labrenz M."/>
            <person name="Spormann A.M."/>
            <person name="Op den Camp H."/>
            <person name="Overmann J."/>
            <person name="Amann R."/>
            <person name="Jetten M.S.M."/>
            <person name="Mascher T."/>
            <person name="Medema M.H."/>
            <person name="Devos D.P."/>
            <person name="Kaster A.-K."/>
            <person name="Ovreas L."/>
            <person name="Rohde M."/>
            <person name="Galperin M.Y."/>
            <person name="Jogler C."/>
        </authorList>
    </citation>
    <scope>NUCLEOTIDE SEQUENCE [LARGE SCALE GENOMIC DNA]</scope>
    <source>
        <strain evidence="2 3">HG66A1</strain>
    </source>
</reference>
<organism evidence="2 3">
    <name type="scientific">Gimesia chilikensis</name>
    <dbReference type="NCBI Taxonomy" id="2605989"/>
    <lineage>
        <taxon>Bacteria</taxon>
        <taxon>Pseudomonadati</taxon>
        <taxon>Planctomycetota</taxon>
        <taxon>Planctomycetia</taxon>
        <taxon>Planctomycetales</taxon>
        <taxon>Planctomycetaceae</taxon>
        <taxon>Gimesia</taxon>
    </lineage>
</organism>
<evidence type="ECO:0000313" key="3">
    <source>
        <dbReference type="Proteomes" id="UP000320421"/>
    </source>
</evidence>
<protein>
    <submittedName>
        <fullName evidence="2">Uncharacterized protein</fullName>
    </submittedName>
</protein>
<feature type="transmembrane region" description="Helical" evidence="1">
    <location>
        <begin position="12"/>
        <end position="36"/>
    </location>
</feature>
<proteinExistence type="predicted"/>
<dbReference type="AlphaFoldDB" id="A0A517PQF0"/>
<name>A0A517PQF0_9PLAN</name>
<evidence type="ECO:0000313" key="2">
    <source>
        <dbReference type="EMBL" id="QDT21579.1"/>
    </source>
</evidence>
<dbReference type="Proteomes" id="UP000320421">
    <property type="component" value="Chromosome"/>
</dbReference>
<evidence type="ECO:0000256" key="1">
    <source>
        <dbReference type="SAM" id="Phobius"/>
    </source>
</evidence>
<keyword evidence="1" id="KW-0812">Transmembrane</keyword>
<feature type="transmembrane region" description="Helical" evidence="1">
    <location>
        <begin position="48"/>
        <end position="68"/>
    </location>
</feature>
<keyword evidence="3" id="KW-1185">Reference proteome</keyword>
<sequence>MAEKKKARLLRAISYFVLLLLVIYVLSIGPVVAFLIDAKGNVIHPEYVNGYSAFYAPVLLLIDHVGFIQRYYWWYVNLCNGSEIHIVYQ</sequence>
<dbReference type="EMBL" id="CP036266">
    <property type="protein sequence ID" value="QDT21579.1"/>
    <property type="molecule type" value="Genomic_DNA"/>
</dbReference>
<dbReference type="RefSeq" id="WP_145186112.1">
    <property type="nucleotide sequence ID" value="NZ_CP036266.1"/>
</dbReference>
<accession>A0A517PQF0</accession>
<keyword evidence="1" id="KW-0472">Membrane</keyword>
<gene>
    <name evidence="2" type="ORF">HG66A1_33820</name>
</gene>